<protein>
    <recommendedName>
        <fullName evidence="10">Lysophospholipid acyltransferase 7</fullName>
    </recommendedName>
</protein>
<keyword evidence="4" id="KW-0808">Transferase</keyword>
<dbReference type="GO" id="GO:0030258">
    <property type="term" value="P:lipid modification"/>
    <property type="evidence" value="ECO:0007669"/>
    <property type="project" value="TreeGrafter"/>
</dbReference>
<comment type="pathway">
    <text evidence="9">Phospholipid metabolism.</text>
</comment>
<dbReference type="Pfam" id="PF03062">
    <property type="entry name" value="MBOAT"/>
    <property type="match status" value="1"/>
</dbReference>
<evidence type="ECO:0000256" key="6">
    <source>
        <dbReference type="ARBA" id="ARBA00022989"/>
    </source>
</evidence>
<keyword evidence="5 11" id="KW-0812">Transmembrane</keyword>
<dbReference type="AlphaFoldDB" id="A0AAJ6QXZ7"/>
<comment type="subcellular location">
    <subcellularLocation>
        <location evidence="1">Membrane</location>
        <topology evidence="1">Multi-pass membrane protein</topology>
    </subcellularLocation>
</comment>
<evidence type="ECO:0000256" key="11">
    <source>
        <dbReference type="SAM" id="Phobius"/>
    </source>
</evidence>
<dbReference type="PANTHER" id="PTHR13906:SF16">
    <property type="entry name" value="LYSOPHOSPHOLIPID ACYLTRANSFERASE 7"/>
    <property type="match status" value="1"/>
</dbReference>
<comment type="pathway">
    <text evidence="2">Lipid metabolism; phospholipid metabolism.</text>
</comment>
<evidence type="ECO:0000256" key="3">
    <source>
        <dbReference type="ARBA" id="ARBA00010323"/>
    </source>
</evidence>
<feature type="transmembrane region" description="Helical" evidence="11">
    <location>
        <begin position="268"/>
        <end position="298"/>
    </location>
</feature>
<evidence type="ECO:0000256" key="7">
    <source>
        <dbReference type="ARBA" id="ARBA00023136"/>
    </source>
</evidence>
<keyword evidence="12" id="KW-1185">Reference proteome</keyword>
<evidence type="ECO:0000256" key="8">
    <source>
        <dbReference type="ARBA" id="ARBA00023315"/>
    </source>
</evidence>
<sequence length="370" mass="41994">MTINLFQMLPGWNKAIFPLVFGYLICFRIWHDCAQTHGILMQMALRVISLTVDLQNRACGSQAKINGDSCVHCSLARSPTLKALGYLWCYVGLLLTPAIRFNTYEHFIEGRFEAPHKRRKELFLELIEIVAAVVPIALMTYFLVPANYSQSSDFLAQSFWFKLLYIAAMSFSFRCRLQVGIMLGEASAIALGLGVYPGNMDCAPESGPYRVGQNFPSDVNTATVFGVRPSVELEVTLRDFVIKWNRTVQCWLVRCFYKQFSGPRTVRLLYVFLLSGFWHGNGIGHWLFFVQVAIYILVGEAGFTGSTKSVPYLIKLLIHNIAFGYWHLPYLILDTSKTWQIYSSLYFCGHVLILISIAAKSCRGYLHPEL</sequence>
<keyword evidence="8" id="KW-0012">Acyltransferase</keyword>
<feature type="transmembrane region" description="Helical" evidence="11">
    <location>
        <begin position="310"/>
        <end position="333"/>
    </location>
</feature>
<keyword evidence="7 11" id="KW-0472">Membrane</keyword>
<evidence type="ECO:0000256" key="2">
    <source>
        <dbReference type="ARBA" id="ARBA00005074"/>
    </source>
</evidence>
<dbReference type="Proteomes" id="UP000694867">
    <property type="component" value="Unplaced"/>
</dbReference>
<feature type="transmembrane region" description="Helical" evidence="11">
    <location>
        <begin position="122"/>
        <end position="142"/>
    </location>
</feature>
<dbReference type="RefSeq" id="XP_003747503.1">
    <property type="nucleotide sequence ID" value="XM_003747455.1"/>
</dbReference>
<evidence type="ECO:0000256" key="1">
    <source>
        <dbReference type="ARBA" id="ARBA00004141"/>
    </source>
</evidence>
<evidence type="ECO:0000256" key="4">
    <source>
        <dbReference type="ARBA" id="ARBA00022679"/>
    </source>
</evidence>
<accession>A0AAJ6QXZ7</accession>
<dbReference type="KEGG" id="goe:100908182"/>
<dbReference type="GO" id="GO:0006661">
    <property type="term" value="P:phosphatidylinositol biosynthetic process"/>
    <property type="evidence" value="ECO:0007669"/>
    <property type="project" value="TreeGrafter"/>
</dbReference>
<feature type="transmembrane region" description="Helical" evidence="11">
    <location>
        <begin position="345"/>
        <end position="366"/>
    </location>
</feature>
<dbReference type="GeneID" id="100908182"/>
<dbReference type="GO" id="GO:0044233">
    <property type="term" value="C:mitochondria-associated endoplasmic reticulum membrane contact site"/>
    <property type="evidence" value="ECO:0007669"/>
    <property type="project" value="TreeGrafter"/>
</dbReference>
<dbReference type="GO" id="GO:0016020">
    <property type="term" value="C:membrane"/>
    <property type="evidence" value="ECO:0007669"/>
    <property type="project" value="UniProtKB-SubCell"/>
</dbReference>
<evidence type="ECO:0000256" key="5">
    <source>
        <dbReference type="ARBA" id="ARBA00022692"/>
    </source>
</evidence>
<feature type="transmembrane region" description="Helical" evidence="11">
    <location>
        <begin position="154"/>
        <end position="173"/>
    </location>
</feature>
<feature type="transmembrane region" description="Helical" evidence="11">
    <location>
        <begin position="83"/>
        <end position="101"/>
    </location>
</feature>
<feature type="transmembrane region" description="Helical" evidence="11">
    <location>
        <begin position="12"/>
        <end position="31"/>
    </location>
</feature>
<reference evidence="13" key="1">
    <citation type="submission" date="2025-08" db="UniProtKB">
        <authorList>
            <consortium name="RefSeq"/>
        </authorList>
    </citation>
    <scope>IDENTIFICATION</scope>
</reference>
<comment type="similarity">
    <text evidence="3">Belongs to the membrane-bound acyltransferase family.</text>
</comment>
<dbReference type="InterPro" id="IPR004299">
    <property type="entry name" value="MBOAT_fam"/>
</dbReference>
<dbReference type="PANTHER" id="PTHR13906">
    <property type="entry name" value="PORCUPINE"/>
    <property type="match status" value="1"/>
</dbReference>
<keyword evidence="6 11" id="KW-1133">Transmembrane helix</keyword>
<gene>
    <name evidence="13" type="primary">LOC100908182</name>
</gene>
<name>A0AAJ6QXZ7_9ACAR</name>
<organism evidence="12 13">
    <name type="scientific">Galendromus occidentalis</name>
    <name type="common">western predatory mite</name>
    <dbReference type="NCBI Taxonomy" id="34638"/>
    <lineage>
        <taxon>Eukaryota</taxon>
        <taxon>Metazoa</taxon>
        <taxon>Ecdysozoa</taxon>
        <taxon>Arthropoda</taxon>
        <taxon>Chelicerata</taxon>
        <taxon>Arachnida</taxon>
        <taxon>Acari</taxon>
        <taxon>Parasitiformes</taxon>
        <taxon>Mesostigmata</taxon>
        <taxon>Gamasina</taxon>
        <taxon>Phytoseioidea</taxon>
        <taxon>Phytoseiidae</taxon>
        <taxon>Typhlodrominae</taxon>
        <taxon>Galendromus</taxon>
    </lineage>
</organism>
<proteinExistence type="inferred from homology"/>
<evidence type="ECO:0000256" key="9">
    <source>
        <dbReference type="ARBA" id="ARBA00025707"/>
    </source>
</evidence>
<dbReference type="InterPro" id="IPR049941">
    <property type="entry name" value="LPLAT_7/PORCN-like"/>
</dbReference>
<dbReference type="GO" id="GO:0071617">
    <property type="term" value="F:lysophospholipid acyltransferase activity"/>
    <property type="evidence" value="ECO:0007669"/>
    <property type="project" value="TreeGrafter"/>
</dbReference>
<evidence type="ECO:0000256" key="10">
    <source>
        <dbReference type="ARBA" id="ARBA00093678"/>
    </source>
</evidence>
<evidence type="ECO:0000313" key="13">
    <source>
        <dbReference type="RefSeq" id="XP_003747503.1"/>
    </source>
</evidence>
<evidence type="ECO:0000313" key="12">
    <source>
        <dbReference type="Proteomes" id="UP000694867"/>
    </source>
</evidence>